<proteinExistence type="predicted"/>
<protein>
    <submittedName>
        <fullName evidence="1">Uncharacterized protein</fullName>
    </submittedName>
</protein>
<reference evidence="1" key="1">
    <citation type="submission" date="2020-04" db="EMBL/GenBank/DDBJ databases">
        <authorList>
            <person name="Chiriac C."/>
            <person name="Salcher M."/>
            <person name="Ghai R."/>
            <person name="Kavagutti S V."/>
        </authorList>
    </citation>
    <scope>NUCLEOTIDE SEQUENCE</scope>
</reference>
<gene>
    <name evidence="1" type="ORF">UFOVP80_52</name>
</gene>
<name>A0A6J5L0C7_9CAUD</name>
<sequence length="44" mass="5415">MINWHKVYQKAENYEKHKKRNQELEALLLVLMAYRRQLAAKEKT</sequence>
<evidence type="ECO:0000313" key="1">
    <source>
        <dbReference type="EMBL" id="CAB4126727.1"/>
    </source>
</evidence>
<accession>A0A6J5L0C7</accession>
<dbReference type="EMBL" id="LR796205">
    <property type="protein sequence ID" value="CAB4126727.1"/>
    <property type="molecule type" value="Genomic_DNA"/>
</dbReference>
<organism evidence="1">
    <name type="scientific">uncultured Caudovirales phage</name>
    <dbReference type="NCBI Taxonomy" id="2100421"/>
    <lineage>
        <taxon>Viruses</taxon>
        <taxon>Duplodnaviria</taxon>
        <taxon>Heunggongvirae</taxon>
        <taxon>Uroviricota</taxon>
        <taxon>Caudoviricetes</taxon>
        <taxon>Peduoviridae</taxon>
        <taxon>Maltschvirus</taxon>
        <taxon>Maltschvirus maltsch</taxon>
    </lineage>
</organism>